<reference evidence="1 2" key="1">
    <citation type="journal article" date="2015" name="Nature">
        <title>rRNA introns, odd ribosomes, and small enigmatic genomes across a large radiation of phyla.</title>
        <authorList>
            <person name="Brown C.T."/>
            <person name="Hug L.A."/>
            <person name="Thomas B.C."/>
            <person name="Sharon I."/>
            <person name="Castelle C.J."/>
            <person name="Singh A."/>
            <person name="Wilkins M.J."/>
            <person name="Williams K.H."/>
            <person name="Banfield J.F."/>
        </authorList>
    </citation>
    <scope>NUCLEOTIDE SEQUENCE [LARGE SCALE GENOMIC DNA]</scope>
</reference>
<sequence length="127" mass="14401">MIYACTNCGREKSTLTGSISAKERYISERVKKVIALSNQKRLPLLFISGKYGLISADTKIPYYNLRLEESSVSTLVKLAIKQAKDLKISKLIFYAKPKDDKLKLYYDVIEKVCSNLGIKVDFVTLIE</sequence>
<accession>A0A0G0NCT3</accession>
<comment type="caution">
    <text evidence="1">The sequence shown here is derived from an EMBL/GenBank/DDBJ whole genome shotgun (WGS) entry which is preliminary data.</text>
</comment>
<organism evidence="1 2">
    <name type="scientific">Candidatus Woesebacteria bacterium GW2011_GWA1_39_21</name>
    <dbReference type="NCBI Taxonomy" id="1618550"/>
    <lineage>
        <taxon>Bacteria</taxon>
        <taxon>Candidatus Woeseibacteriota</taxon>
    </lineage>
</organism>
<protein>
    <submittedName>
        <fullName evidence="1">Uncharacterized protein</fullName>
    </submittedName>
</protein>
<gene>
    <name evidence="1" type="ORF">UT39_C0018G0064</name>
</gene>
<dbReference type="Proteomes" id="UP000034246">
    <property type="component" value="Unassembled WGS sequence"/>
</dbReference>
<evidence type="ECO:0000313" key="2">
    <source>
        <dbReference type="Proteomes" id="UP000034246"/>
    </source>
</evidence>
<proteinExistence type="predicted"/>
<dbReference type="EMBL" id="LBWP01000018">
    <property type="protein sequence ID" value="KKR10591.1"/>
    <property type="molecule type" value="Genomic_DNA"/>
</dbReference>
<evidence type="ECO:0000313" key="1">
    <source>
        <dbReference type="EMBL" id="KKR10591.1"/>
    </source>
</evidence>
<dbReference type="AlphaFoldDB" id="A0A0G0NCT3"/>
<name>A0A0G0NCT3_9BACT</name>